<gene>
    <name evidence="2" type="ORF">E2C01_004732</name>
</gene>
<sequence>MNDKGGMVKEEDEGQVSNLVKKEPQITVSSGHHLLGSKYREPKVVLKALPKSVLQKGTRKYPLNKREARVTLKRLGNSVSRKSNRIYTSKLHKQKPDLTKAVSAPSKSSKASVPKKELRVELEDISVKRPLQKRKGKRKRVSGGDEMQPKKKSGHVSQGVSVHRDKDEKTKEKADSRFDPDVMKKLFNFGAKVEEALKWNKEAVDKLTRNNDKVQSTLTQVMSDEFKDIDEKDILNILKWLEEEERQRKEHRQKVLESLRETHRTNIALYSHMLNVLQAVTASG</sequence>
<protein>
    <submittedName>
        <fullName evidence="2">Uncharacterized protein</fullName>
    </submittedName>
</protein>
<feature type="compositionally biased region" description="Low complexity" evidence="1">
    <location>
        <begin position="100"/>
        <end position="112"/>
    </location>
</feature>
<organism evidence="2 3">
    <name type="scientific">Portunus trituberculatus</name>
    <name type="common">Swimming crab</name>
    <name type="synonym">Neptunus trituberculatus</name>
    <dbReference type="NCBI Taxonomy" id="210409"/>
    <lineage>
        <taxon>Eukaryota</taxon>
        <taxon>Metazoa</taxon>
        <taxon>Ecdysozoa</taxon>
        <taxon>Arthropoda</taxon>
        <taxon>Crustacea</taxon>
        <taxon>Multicrustacea</taxon>
        <taxon>Malacostraca</taxon>
        <taxon>Eumalacostraca</taxon>
        <taxon>Eucarida</taxon>
        <taxon>Decapoda</taxon>
        <taxon>Pleocyemata</taxon>
        <taxon>Brachyura</taxon>
        <taxon>Eubrachyura</taxon>
        <taxon>Portunoidea</taxon>
        <taxon>Portunidae</taxon>
        <taxon>Portuninae</taxon>
        <taxon>Portunus</taxon>
    </lineage>
</organism>
<reference evidence="2 3" key="1">
    <citation type="submission" date="2019-05" db="EMBL/GenBank/DDBJ databases">
        <title>Another draft genome of Portunus trituberculatus and its Hox gene families provides insights of decapod evolution.</title>
        <authorList>
            <person name="Jeong J.-H."/>
            <person name="Song I."/>
            <person name="Kim S."/>
            <person name="Choi T."/>
            <person name="Kim D."/>
            <person name="Ryu S."/>
            <person name="Kim W."/>
        </authorList>
    </citation>
    <scope>NUCLEOTIDE SEQUENCE [LARGE SCALE GENOMIC DNA]</scope>
    <source>
        <tissue evidence="2">Muscle</tissue>
    </source>
</reference>
<dbReference type="EMBL" id="VSRR010000195">
    <property type="protein sequence ID" value="MPC12055.1"/>
    <property type="molecule type" value="Genomic_DNA"/>
</dbReference>
<feature type="compositionally biased region" description="Basic residues" evidence="1">
    <location>
        <begin position="130"/>
        <end position="141"/>
    </location>
</feature>
<evidence type="ECO:0000313" key="2">
    <source>
        <dbReference type="EMBL" id="MPC12055.1"/>
    </source>
</evidence>
<feature type="region of interest" description="Disordered" evidence="1">
    <location>
        <begin position="1"/>
        <end position="25"/>
    </location>
</feature>
<dbReference type="AlphaFoldDB" id="A0A5B7CS52"/>
<proteinExistence type="predicted"/>
<evidence type="ECO:0000256" key="1">
    <source>
        <dbReference type="SAM" id="MobiDB-lite"/>
    </source>
</evidence>
<feature type="region of interest" description="Disordered" evidence="1">
    <location>
        <begin position="81"/>
        <end position="175"/>
    </location>
</feature>
<feature type="compositionally biased region" description="Basic and acidic residues" evidence="1">
    <location>
        <begin position="162"/>
        <end position="175"/>
    </location>
</feature>
<name>A0A5B7CS52_PORTR</name>
<comment type="caution">
    <text evidence="2">The sequence shown here is derived from an EMBL/GenBank/DDBJ whole genome shotgun (WGS) entry which is preliminary data.</text>
</comment>
<dbReference type="OrthoDB" id="6365124at2759"/>
<keyword evidence="3" id="KW-1185">Reference proteome</keyword>
<dbReference type="Proteomes" id="UP000324222">
    <property type="component" value="Unassembled WGS sequence"/>
</dbReference>
<feature type="compositionally biased region" description="Basic and acidic residues" evidence="1">
    <location>
        <begin position="114"/>
        <end position="127"/>
    </location>
</feature>
<accession>A0A5B7CS52</accession>
<evidence type="ECO:0000313" key="3">
    <source>
        <dbReference type="Proteomes" id="UP000324222"/>
    </source>
</evidence>